<evidence type="ECO:0000256" key="3">
    <source>
        <dbReference type="ARBA" id="ARBA00012388"/>
    </source>
</evidence>
<dbReference type="SUPFAM" id="SSF81631">
    <property type="entry name" value="PAP/OAS1 substrate-binding domain"/>
    <property type="match status" value="1"/>
</dbReference>
<evidence type="ECO:0000256" key="7">
    <source>
        <dbReference type="SAM" id="MobiDB-lite"/>
    </source>
</evidence>
<name>A0A9P6JF09_MORAP</name>
<keyword evidence="5" id="KW-0479">Metal-binding</keyword>
<evidence type="ECO:0000256" key="1">
    <source>
        <dbReference type="ARBA" id="ARBA00001936"/>
    </source>
</evidence>
<feature type="compositionally biased region" description="Polar residues" evidence="7">
    <location>
        <begin position="108"/>
        <end position="124"/>
    </location>
</feature>
<dbReference type="Pfam" id="PF22600">
    <property type="entry name" value="MTPAP-like_central"/>
    <property type="match status" value="1"/>
</dbReference>
<dbReference type="EC" id="2.7.7.19" evidence="3"/>
<dbReference type="InterPro" id="IPR043519">
    <property type="entry name" value="NT_sf"/>
</dbReference>
<feature type="compositionally biased region" description="Basic residues" evidence="7">
    <location>
        <begin position="217"/>
        <end position="237"/>
    </location>
</feature>
<dbReference type="InterPro" id="IPR045862">
    <property type="entry name" value="Trf4-like"/>
</dbReference>
<dbReference type="CDD" id="cd05402">
    <property type="entry name" value="NT_PAP_TUTase"/>
    <property type="match status" value="1"/>
</dbReference>
<accession>A0A9P6JF09</accession>
<dbReference type="GO" id="GO:1990817">
    <property type="term" value="F:poly(A) RNA polymerase activity"/>
    <property type="evidence" value="ECO:0007669"/>
    <property type="project" value="UniProtKB-EC"/>
</dbReference>
<sequence length="739" mass="83487">MVKRNKDAHQSNHYKSTNNSGGKANKKSGGKAGKGNKTINKFLGIGKPGPHLLKHKKLQEAKKAKRLTQRSSSDTGKGGSHRNSKAAKHDSYKVNNKKLGKGKRSSHKNSYMGNDNGEGSSTGKRAQGKSRTDYRSYSDLEVSDSMDDSMEDSMDEYEKDLKYQYAQDSDNQYQPLAQPQGMQELGSAGRPAFTAPPHSGYPSDEDTPDSKEGKKEKKERKKRTKEQKEARKLKKAEKKLEKNLNKLEKLKEDRERREATKLEPVPDASDEKLAADEKPHLNEMETGADFIPFSFEDTYEEPEPEPVVAPVVPVFQENKSDSRHGQKRKRDLDYGSDTEGSTGPPPGCPWMGHRQYTKLSSVPVMLTQELKDFVDYISPTREEHQVRKYVLQRVEMACKALWGNVQVKIFGSYDTQLYLPSSDLDIVAVRDKDFNQDDLYRLSRHLRSSGVAYDITVIAKARVPIVKFKETISKLPVDISFNVLSGMESARIVKRYLSEWPVLRPFTLLIKHFLMVKGYNEVFHGGIGSYTAMIMILSFLQMHPQIQSGAVNPDDNLGVLLIEFFELYGLCFNYQKVGIKVADGGSYFVKEVAPQAQQWGRRQELILSSIDPNDASNNTARGSYQLNKIREVFVGAFGTLTQTVLKRNRELFGDRGGQAPEPSRHVRFDNHNRVPADSVEKSSGLHQHTQVSLIKDVFSLPFEMRESRQHIEGVFYQGHYQDIFNDPRGITGLAQMDGY</sequence>
<dbReference type="SUPFAM" id="SSF81301">
    <property type="entry name" value="Nucleotidyltransferase"/>
    <property type="match status" value="1"/>
</dbReference>
<feature type="region of interest" description="Disordered" evidence="7">
    <location>
        <begin position="1"/>
        <end position="284"/>
    </location>
</feature>
<evidence type="ECO:0000313" key="10">
    <source>
        <dbReference type="EMBL" id="KAF9968448.1"/>
    </source>
</evidence>
<feature type="compositionally biased region" description="Basic and acidic residues" evidence="7">
    <location>
        <begin position="238"/>
        <end position="261"/>
    </location>
</feature>
<dbReference type="OrthoDB" id="273917at2759"/>
<feature type="compositionally biased region" description="Polar residues" evidence="7">
    <location>
        <begin position="166"/>
        <end position="181"/>
    </location>
</feature>
<dbReference type="AlphaFoldDB" id="A0A9P6JF09"/>
<dbReference type="Pfam" id="PF03828">
    <property type="entry name" value="PAP_assoc"/>
    <property type="match status" value="1"/>
</dbReference>
<dbReference type="PANTHER" id="PTHR23092">
    <property type="entry name" value="POLY(A) RNA POLYMERASE"/>
    <property type="match status" value="1"/>
</dbReference>
<comment type="caution">
    <text evidence="10">The sequence shown here is derived from an EMBL/GenBank/DDBJ whole genome shotgun (WGS) entry which is preliminary data.</text>
</comment>
<organism evidence="10 11">
    <name type="scientific">Mortierella alpina</name>
    <name type="common">Oleaginous fungus</name>
    <name type="synonym">Mortierella renispora</name>
    <dbReference type="NCBI Taxonomy" id="64518"/>
    <lineage>
        <taxon>Eukaryota</taxon>
        <taxon>Fungi</taxon>
        <taxon>Fungi incertae sedis</taxon>
        <taxon>Mucoromycota</taxon>
        <taxon>Mortierellomycotina</taxon>
        <taxon>Mortierellomycetes</taxon>
        <taxon>Mortierellales</taxon>
        <taxon>Mortierellaceae</taxon>
        <taxon>Mortierella</taxon>
    </lineage>
</organism>
<dbReference type="FunFam" id="3.30.460.10:FF:000006">
    <property type="entry name" value="non-canonical poly(A) RNA polymerase PAPD5"/>
    <property type="match status" value="1"/>
</dbReference>
<comment type="similarity">
    <text evidence="2">Belongs to the DNA polymerase type-B-like family.</text>
</comment>
<feature type="region of interest" description="Disordered" evidence="7">
    <location>
        <begin position="316"/>
        <end position="349"/>
    </location>
</feature>
<evidence type="ECO:0000313" key="11">
    <source>
        <dbReference type="Proteomes" id="UP000738359"/>
    </source>
</evidence>
<evidence type="ECO:0000256" key="2">
    <source>
        <dbReference type="ARBA" id="ARBA00008593"/>
    </source>
</evidence>
<dbReference type="Gene3D" id="3.30.460.10">
    <property type="entry name" value="Beta Polymerase, domain 2"/>
    <property type="match status" value="1"/>
</dbReference>
<dbReference type="GO" id="GO:0046872">
    <property type="term" value="F:metal ion binding"/>
    <property type="evidence" value="ECO:0007669"/>
    <property type="project" value="UniProtKB-KW"/>
</dbReference>
<dbReference type="GO" id="GO:0005730">
    <property type="term" value="C:nucleolus"/>
    <property type="evidence" value="ECO:0007669"/>
    <property type="project" value="TreeGrafter"/>
</dbReference>
<evidence type="ECO:0000256" key="5">
    <source>
        <dbReference type="ARBA" id="ARBA00022723"/>
    </source>
</evidence>
<dbReference type="PANTHER" id="PTHR23092:SF15">
    <property type="entry name" value="INACTIVE NON-CANONICAL POLY(A) RNA POLYMERASE PROTEIN TRF4-2-RELATED"/>
    <property type="match status" value="1"/>
</dbReference>
<dbReference type="GO" id="GO:0031123">
    <property type="term" value="P:RNA 3'-end processing"/>
    <property type="evidence" value="ECO:0007669"/>
    <property type="project" value="TreeGrafter"/>
</dbReference>
<dbReference type="EMBL" id="JAAAHY010000021">
    <property type="protein sequence ID" value="KAF9968448.1"/>
    <property type="molecule type" value="Genomic_DNA"/>
</dbReference>
<gene>
    <name evidence="10" type="ORF">BGZ70_003844</name>
</gene>
<feature type="compositionally biased region" description="Acidic residues" evidence="7">
    <location>
        <begin position="141"/>
        <end position="158"/>
    </location>
</feature>
<comment type="cofactor">
    <cofactor evidence="1">
        <name>Mn(2+)</name>
        <dbReference type="ChEBI" id="CHEBI:29035"/>
    </cofactor>
</comment>
<evidence type="ECO:0000256" key="4">
    <source>
        <dbReference type="ARBA" id="ARBA00022679"/>
    </source>
</evidence>
<keyword evidence="11" id="KW-1185">Reference proteome</keyword>
<feature type="domain" description="Poly(A) RNA polymerase mitochondrial-like central palm" evidence="9">
    <location>
        <begin position="366"/>
        <end position="497"/>
    </location>
</feature>
<feature type="compositionally biased region" description="Basic residues" evidence="7">
    <location>
        <begin position="52"/>
        <end position="68"/>
    </location>
</feature>
<dbReference type="GO" id="GO:0003729">
    <property type="term" value="F:mRNA binding"/>
    <property type="evidence" value="ECO:0007669"/>
    <property type="project" value="TreeGrafter"/>
</dbReference>
<feature type="compositionally biased region" description="Basic and acidic residues" evidence="7">
    <location>
        <begin position="269"/>
        <end position="283"/>
    </location>
</feature>
<dbReference type="Gene3D" id="1.10.1410.10">
    <property type="match status" value="1"/>
</dbReference>
<keyword evidence="6" id="KW-0460">Magnesium</keyword>
<reference evidence="10" key="1">
    <citation type="journal article" date="2020" name="Fungal Divers.">
        <title>Resolving the Mortierellaceae phylogeny through synthesis of multi-gene phylogenetics and phylogenomics.</title>
        <authorList>
            <person name="Vandepol N."/>
            <person name="Liber J."/>
            <person name="Desiro A."/>
            <person name="Na H."/>
            <person name="Kennedy M."/>
            <person name="Barry K."/>
            <person name="Grigoriev I.V."/>
            <person name="Miller A.N."/>
            <person name="O'Donnell K."/>
            <person name="Stajich J.E."/>
            <person name="Bonito G."/>
        </authorList>
    </citation>
    <scope>NUCLEOTIDE SEQUENCE</scope>
    <source>
        <strain evidence="10">CK1249</strain>
    </source>
</reference>
<dbReference type="GO" id="GO:0010605">
    <property type="term" value="P:negative regulation of macromolecule metabolic process"/>
    <property type="evidence" value="ECO:0007669"/>
    <property type="project" value="UniProtKB-ARBA"/>
</dbReference>
<evidence type="ECO:0000259" key="8">
    <source>
        <dbReference type="Pfam" id="PF03828"/>
    </source>
</evidence>
<feature type="compositionally biased region" description="Basic and acidic residues" evidence="7">
    <location>
        <begin position="1"/>
        <end position="10"/>
    </location>
</feature>
<dbReference type="GO" id="GO:0043634">
    <property type="term" value="P:polyadenylation-dependent ncRNA catabolic process"/>
    <property type="evidence" value="ECO:0007669"/>
    <property type="project" value="TreeGrafter"/>
</dbReference>
<dbReference type="InterPro" id="IPR002058">
    <property type="entry name" value="PAP_assoc"/>
</dbReference>
<dbReference type="GO" id="GO:0031499">
    <property type="term" value="C:TRAMP complex"/>
    <property type="evidence" value="ECO:0007669"/>
    <property type="project" value="TreeGrafter"/>
</dbReference>
<feature type="domain" description="PAP-associated" evidence="8">
    <location>
        <begin position="556"/>
        <end position="617"/>
    </location>
</feature>
<dbReference type="InterPro" id="IPR054708">
    <property type="entry name" value="MTPAP-like_central"/>
</dbReference>
<protein>
    <recommendedName>
        <fullName evidence="3">polynucleotide adenylyltransferase</fullName>
        <ecNumber evidence="3">2.7.7.19</ecNumber>
    </recommendedName>
</protein>
<feature type="compositionally biased region" description="Basic residues" evidence="7">
    <location>
        <begin position="95"/>
        <end position="107"/>
    </location>
</feature>
<dbReference type="Proteomes" id="UP000738359">
    <property type="component" value="Unassembled WGS sequence"/>
</dbReference>
<proteinExistence type="inferred from homology"/>
<evidence type="ECO:0000259" key="9">
    <source>
        <dbReference type="Pfam" id="PF22600"/>
    </source>
</evidence>
<evidence type="ECO:0000256" key="6">
    <source>
        <dbReference type="ARBA" id="ARBA00022842"/>
    </source>
</evidence>
<keyword evidence="4" id="KW-0808">Transferase</keyword>